<feature type="domain" description="Histidine kinase" evidence="14">
    <location>
        <begin position="271"/>
        <end position="493"/>
    </location>
</feature>
<dbReference type="InterPro" id="IPR036097">
    <property type="entry name" value="HisK_dim/P_sf"/>
</dbReference>
<evidence type="ECO:0000256" key="5">
    <source>
        <dbReference type="ARBA" id="ARBA00022679"/>
    </source>
</evidence>
<dbReference type="SMART" id="SM00388">
    <property type="entry name" value="HisKA"/>
    <property type="match status" value="1"/>
</dbReference>
<dbReference type="PANTHER" id="PTHR45339">
    <property type="entry name" value="HYBRID SIGNAL TRANSDUCTION HISTIDINE KINASE J"/>
    <property type="match status" value="1"/>
</dbReference>
<evidence type="ECO:0000256" key="7">
    <source>
        <dbReference type="ARBA" id="ARBA00022777"/>
    </source>
</evidence>
<dbReference type="Pfam" id="PF13426">
    <property type="entry name" value="PAS_9"/>
    <property type="match status" value="2"/>
</dbReference>
<keyword evidence="4 13" id="KW-0597">Phosphoprotein</keyword>
<dbReference type="FunFam" id="1.10.287.130:FF:000002">
    <property type="entry name" value="Two-component osmosensing histidine kinase"/>
    <property type="match status" value="1"/>
</dbReference>
<evidence type="ECO:0000259" key="14">
    <source>
        <dbReference type="PROSITE" id="PS50109"/>
    </source>
</evidence>
<dbReference type="Pfam" id="PF00512">
    <property type="entry name" value="HisKA"/>
    <property type="match status" value="1"/>
</dbReference>
<dbReference type="GO" id="GO:0000155">
    <property type="term" value="F:phosphorelay sensor kinase activity"/>
    <property type="evidence" value="ECO:0007669"/>
    <property type="project" value="InterPro"/>
</dbReference>
<dbReference type="Gene3D" id="3.30.450.20">
    <property type="entry name" value="PAS domain"/>
    <property type="match status" value="2"/>
</dbReference>
<dbReference type="RefSeq" id="WP_095267296.1">
    <property type="nucleotide sequence ID" value="NZ_NPBY01000070.1"/>
</dbReference>
<evidence type="ECO:0000256" key="2">
    <source>
        <dbReference type="ARBA" id="ARBA00006402"/>
    </source>
</evidence>
<dbReference type="SMART" id="SM00448">
    <property type="entry name" value="REC"/>
    <property type="match status" value="1"/>
</dbReference>
<keyword evidence="5" id="KW-0808">Transferase</keyword>
<feature type="domain" description="PAS" evidence="16">
    <location>
        <begin position="9"/>
        <end position="79"/>
    </location>
</feature>
<evidence type="ECO:0000259" key="15">
    <source>
        <dbReference type="PROSITE" id="PS50110"/>
    </source>
</evidence>
<dbReference type="InterPro" id="IPR035965">
    <property type="entry name" value="PAS-like_dom_sf"/>
</dbReference>
<dbReference type="PROSITE" id="PS50109">
    <property type="entry name" value="HIS_KIN"/>
    <property type="match status" value="1"/>
</dbReference>
<dbReference type="CDD" id="cd16922">
    <property type="entry name" value="HATPase_EvgS-ArcB-TorS-like"/>
    <property type="match status" value="1"/>
</dbReference>
<evidence type="ECO:0000256" key="8">
    <source>
        <dbReference type="ARBA" id="ARBA00022840"/>
    </source>
</evidence>
<comment type="caution">
    <text evidence="18">The sequence shown here is derived from an EMBL/GenBank/DDBJ whole genome shotgun (WGS) entry which is preliminary data.</text>
</comment>
<dbReference type="Gene3D" id="3.30.565.10">
    <property type="entry name" value="Histidine kinase-like ATPase, C-terminal domain"/>
    <property type="match status" value="1"/>
</dbReference>
<dbReference type="FunFam" id="3.30.565.10:FF:000010">
    <property type="entry name" value="Sensor histidine kinase RcsC"/>
    <property type="match status" value="1"/>
</dbReference>
<proteinExistence type="inferred from homology"/>
<dbReference type="SUPFAM" id="SSF47384">
    <property type="entry name" value="Homodimeric domain of signal transducing histidine kinase"/>
    <property type="match status" value="1"/>
</dbReference>
<dbReference type="InterPro" id="IPR004358">
    <property type="entry name" value="Sig_transdc_His_kin-like_C"/>
</dbReference>
<organism evidence="18 19">
    <name type="scientific">Paenibacillus campinasensis</name>
    <dbReference type="NCBI Taxonomy" id="66347"/>
    <lineage>
        <taxon>Bacteria</taxon>
        <taxon>Bacillati</taxon>
        <taxon>Bacillota</taxon>
        <taxon>Bacilli</taxon>
        <taxon>Bacillales</taxon>
        <taxon>Paenibacillaceae</taxon>
        <taxon>Paenibacillus</taxon>
    </lineage>
</organism>
<evidence type="ECO:0000256" key="4">
    <source>
        <dbReference type="ARBA" id="ARBA00022553"/>
    </source>
</evidence>
<dbReference type="SUPFAM" id="SSF52172">
    <property type="entry name" value="CheY-like"/>
    <property type="match status" value="1"/>
</dbReference>
<evidence type="ECO:0000259" key="17">
    <source>
        <dbReference type="PROSITE" id="PS50113"/>
    </source>
</evidence>
<dbReference type="PROSITE" id="PS50113">
    <property type="entry name" value="PAC"/>
    <property type="match status" value="1"/>
</dbReference>
<dbReference type="SMART" id="SM00387">
    <property type="entry name" value="HATPase_c"/>
    <property type="match status" value="1"/>
</dbReference>
<feature type="domain" description="Response regulatory" evidence="15">
    <location>
        <begin position="517"/>
        <end position="634"/>
    </location>
</feature>
<dbReference type="AlphaFoldDB" id="A0A268EJ78"/>
<evidence type="ECO:0000259" key="16">
    <source>
        <dbReference type="PROSITE" id="PS50112"/>
    </source>
</evidence>
<dbReference type="EMBL" id="NPBY01000070">
    <property type="protein sequence ID" value="PAD73188.1"/>
    <property type="molecule type" value="Genomic_DNA"/>
</dbReference>
<dbReference type="InterPro" id="IPR000700">
    <property type="entry name" value="PAS-assoc_C"/>
</dbReference>
<dbReference type="SUPFAM" id="SSF55785">
    <property type="entry name" value="PYP-like sensor domain (PAS domain)"/>
    <property type="match status" value="2"/>
</dbReference>
<dbReference type="PANTHER" id="PTHR45339:SF1">
    <property type="entry name" value="HYBRID SIGNAL TRANSDUCTION HISTIDINE KINASE J"/>
    <property type="match status" value="1"/>
</dbReference>
<dbReference type="Pfam" id="PF02518">
    <property type="entry name" value="HATPase_c"/>
    <property type="match status" value="1"/>
</dbReference>
<comment type="similarity">
    <text evidence="2">In the N-terminal section; belongs to the phytochrome family.</text>
</comment>
<dbReference type="EC" id="2.7.13.3" evidence="3"/>
<evidence type="ECO:0000256" key="6">
    <source>
        <dbReference type="ARBA" id="ARBA00022741"/>
    </source>
</evidence>
<dbReference type="SMART" id="SM00086">
    <property type="entry name" value="PAC"/>
    <property type="match status" value="2"/>
</dbReference>
<dbReference type="Gene3D" id="1.10.287.130">
    <property type="match status" value="1"/>
</dbReference>
<evidence type="ECO:0000313" key="19">
    <source>
        <dbReference type="Proteomes" id="UP000215596"/>
    </source>
</evidence>
<sequence length="641" mass="71545">MSNISVFGNQGLFEHVYKNAPIGIALVSIDGNWIDVNPAACKILGYTQAELMALPATDFVLSDKVDNLDELVKMMSQGTDKFESERQYLHKNGNSIWAAVHVSLVRDEESGEPLFFISQVVDTTDSRVAEQKLQESIERYTSLKKYNHDAIISFGLDGRIINGNQMTEQMTGYTIPELIGKRISKLIGEQNLASVLNPAKDYTLIEKDITEIRHKSGKMVEVLSTLAPIIIHGNTVGYYIIAKDMTEQKRLIIEKEAAEKTNKAKSEFLAMMSHEIRTPMNGVIGMTDLILETDLSPEQREYIEIIKKSGTTLLNIINDILDFSKIESGKTELVEEIFGVRTTISETINLILPKALEKNLEVTTSVSPCVPEVVEGDVTKLRQVLINLLGNAIKFTPNGAITTTVKLLAQEQNTVTLQFSVRDTGIGVPEHKIPQLFEPFYQVDHYMTRHVEGTGLGLAICKKLVHLMGGEIWYEPSPDHPGSAFMFTVNFKVEEEVAEKPGAETLEGVPDSGNALKILIAEDNEVNQLVLKKMIEKLGYNSTVVDNGQEAIEAYKRYPYDIIFMDIQMPYLDGLESTKKIRELAAGDKPPFVVAVTAHAIKNDREKYLALGMDEYISKPVSMDEVSRVIQHYRKMAEAPV</sequence>
<dbReference type="OrthoDB" id="9790669at2"/>
<evidence type="ECO:0000256" key="3">
    <source>
        <dbReference type="ARBA" id="ARBA00012438"/>
    </source>
</evidence>
<dbReference type="InterPro" id="IPR011006">
    <property type="entry name" value="CheY-like_superfamily"/>
</dbReference>
<protein>
    <recommendedName>
        <fullName evidence="12">Circadian input-output histidine kinase CikA</fullName>
        <ecNumber evidence="3">2.7.13.3</ecNumber>
    </recommendedName>
    <alternativeName>
        <fullName evidence="11">Sensory/regulatory protein RpfC</fullName>
    </alternativeName>
</protein>
<evidence type="ECO:0000313" key="18">
    <source>
        <dbReference type="EMBL" id="PAD73188.1"/>
    </source>
</evidence>
<comment type="catalytic activity">
    <reaction evidence="1">
        <text>ATP + protein L-histidine = ADP + protein N-phospho-L-histidine.</text>
        <dbReference type="EC" id="2.7.13.3"/>
    </reaction>
</comment>
<evidence type="ECO:0000256" key="13">
    <source>
        <dbReference type="PROSITE-ProRule" id="PRU00169"/>
    </source>
</evidence>
<dbReference type="SMART" id="SM00091">
    <property type="entry name" value="PAS"/>
    <property type="match status" value="2"/>
</dbReference>
<dbReference type="InterPro" id="IPR005467">
    <property type="entry name" value="His_kinase_dom"/>
</dbReference>
<dbReference type="InterPro" id="IPR001789">
    <property type="entry name" value="Sig_transdc_resp-reg_receiver"/>
</dbReference>
<dbReference type="InterPro" id="IPR001610">
    <property type="entry name" value="PAC"/>
</dbReference>
<evidence type="ECO:0000256" key="1">
    <source>
        <dbReference type="ARBA" id="ARBA00000085"/>
    </source>
</evidence>
<feature type="domain" description="PAS" evidence="16">
    <location>
        <begin position="129"/>
        <end position="198"/>
    </location>
</feature>
<dbReference type="Proteomes" id="UP000215596">
    <property type="component" value="Unassembled WGS sequence"/>
</dbReference>
<dbReference type="PROSITE" id="PS50110">
    <property type="entry name" value="RESPONSE_REGULATORY"/>
    <property type="match status" value="1"/>
</dbReference>
<dbReference type="GO" id="GO:0005524">
    <property type="term" value="F:ATP binding"/>
    <property type="evidence" value="ECO:0007669"/>
    <property type="project" value="UniProtKB-KW"/>
</dbReference>
<evidence type="ECO:0000256" key="11">
    <source>
        <dbReference type="ARBA" id="ARBA00068150"/>
    </source>
</evidence>
<keyword evidence="9" id="KW-0902">Two-component regulatory system</keyword>
<dbReference type="NCBIfam" id="TIGR00229">
    <property type="entry name" value="sensory_box"/>
    <property type="match status" value="2"/>
</dbReference>
<evidence type="ECO:0000256" key="10">
    <source>
        <dbReference type="ARBA" id="ARBA00064003"/>
    </source>
</evidence>
<feature type="domain" description="PAC" evidence="17">
    <location>
        <begin position="82"/>
        <end position="135"/>
    </location>
</feature>
<dbReference type="PROSITE" id="PS50112">
    <property type="entry name" value="PAS"/>
    <property type="match status" value="2"/>
</dbReference>
<keyword evidence="8" id="KW-0067">ATP-binding</keyword>
<evidence type="ECO:0000256" key="12">
    <source>
        <dbReference type="ARBA" id="ARBA00074306"/>
    </source>
</evidence>
<keyword evidence="6" id="KW-0547">Nucleotide-binding</keyword>
<reference evidence="18 19" key="1">
    <citation type="submission" date="2017-07" db="EMBL/GenBank/DDBJ databases">
        <title>Isolation and whole genome analysis of endospore-forming bacteria from heroin.</title>
        <authorList>
            <person name="Kalinowski J."/>
            <person name="Ahrens B."/>
            <person name="Al-Dilaimi A."/>
            <person name="Winkler A."/>
            <person name="Wibberg D."/>
            <person name="Schleenbecker U."/>
            <person name="Ruckert C."/>
            <person name="Wolfel R."/>
            <person name="Grass G."/>
        </authorList>
    </citation>
    <scope>NUCLEOTIDE SEQUENCE [LARGE SCALE GENOMIC DNA]</scope>
    <source>
        <strain evidence="18 19">7537-G1</strain>
    </source>
</reference>
<dbReference type="CDD" id="cd00082">
    <property type="entry name" value="HisKA"/>
    <property type="match status" value="1"/>
</dbReference>
<dbReference type="InterPro" id="IPR003661">
    <property type="entry name" value="HisK_dim/P_dom"/>
</dbReference>
<dbReference type="SUPFAM" id="SSF55874">
    <property type="entry name" value="ATPase domain of HSP90 chaperone/DNA topoisomerase II/histidine kinase"/>
    <property type="match status" value="1"/>
</dbReference>
<dbReference type="InterPro" id="IPR036890">
    <property type="entry name" value="HATPase_C_sf"/>
</dbReference>
<dbReference type="CDD" id="cd17546">
    <property type="entry name" value="REC_hyHK_CKI1_RcsC-like"/>
    <property type="match status" value="1"/>
</dbReference>
<dbReference type="Pfam" id="PF00072">
    <property type="entry name" value="Response_reg"/>
    <property type="match status" value="1"/>
</dbReference>
<comment type="subunit">
    <text evidence="10">At low DSF concentrations, interacts with RpfF.</text>
</comment>
<name>A0A268EJ78_9BACL</name>
<evidence type="ECO:0000256" key="9">
    <source>
        <dbReference type="ARBA" id="ARBA00023012"/>
    </source>
</evidence>
<feature type="modified residue" description="4-aspartylphosphate" evidence="13">
    <location>
        <position position="566"/>
    </location>
</feature>
<dbReference type="PRINTS" id="PR00344">
    <property type="entry name" value="BCTRLSENSOR"/>
</dbReference>
<dbReference type="InterPro" id="IPR003594">
    <property type="entry name" value="HATPase_dom"/>
</dbReference>
<dbReference type="Gene3D" id="3.40.50.2300">
    <property type="match status" value="1"/>
</dbReference>
<gene>
    <name evidence="18" type="ORF">CHH67_20780</name>
</gene>
<dbReference type="InterPro" id="IPR000014">
    <property type="entry name" value="PAS"/>
</dbReference>
<keyword evidence="7 18" id="KW-0418">Kinase</keyword>
<dbReference type="CDD" id="cd00130">
    <property type="entry name" value="PAS"/>
    <property type="match status" value="2"/>
</dbReference>
<accession>A0A268EJ78</accession>